<evidence type="ECO:0000313" key="8">
    <source>
        <dbReference type="EMBL" id="EHO18215.1"/>
    </source>
</evidence>
<dbReference type="AlphaFoldDB" id="A0AA36Y6T5"/>
<dbReference type="InterPro" id="IPR015304">
    <property type="entry name" value="ZinT_dom"/>
</dbReference>
<dbReference type="Pfam" id="PF09223">
    <property type="entry name" value="ZinT"/>
    <property type="match status" value="1"/>
</dbReference>
<dbReference type="SUPFAM" id="SSF50814">
    <property type="entry name" value="Lipocalins"/>
    <property type="match status" value="1"/>
</dbReference>
<feature type="chain" id="PRO_5041422169" description="ZinT domain-containing protein" evidence="6">
    <location>
        <begin position="20"/>
        <end position="523"/>
    </location>
</feature>
<dbReference type="SUPFAM" id="SSF53807">
    <property type="entry name" value="Helical backbone' metal receptor"/>
    <property type="match status" value="1"/>
</dbReference>
<dbReference type="PANTHER" id="PTHR42953">
    <property type="entry name" value="HIGH-AFFINITY ZINC UPTAKE SYSTEM PROTEIN ZNUA-RELATED"/>
    <property type="match status" value="1"/>
</dbReference>
<dbReference type="EMBL" id="AGEL01000003">
    <property type="protein sequence ID" value="EHO18215.1"/>
    <property type="molecule type" value="Genomic_DNA"/>
</dbReference>
<name>A0AA36Y6T5_9FIRM</name>
<dbReference type="InterPro" id="IPR050492">
    <property type="entry name" value="Bact_metal-bind_prot9"/>
</dbReference>
<organism evidence="8 9">
    <name type="scientific">Stomatobaculum longum</name>
    <dbReference type="NCBI Taxonomy" id="796942"/>
    <lineage>
        <taxon>Bacteria</taxon>
        <taxon>Bacillati</taxon>
        <taxon>Bacillota</taxon>
        <taxon>Clostridia</taxon>
        <taxon>Lachnospirales</taxon>
        <taxon>Lachnospiraceae</taxon>
        <taxon>Stomatobaculum</taxon>
    </lineage>
</organism>
<feature type="domain" description="ZinT" evidence="7">
    <location>
        <begin position="165"/>
        <end position="339"/>
    </location>
</feature>
<protein>
    <recommendedName>
        <fullName evidence="7">ZinT domain-containing protein</fullName>
    </recommendedName>
</protein>
<evidence type="ECO:0000256" key="4">
    <source>
        <dbReference type="SAM" id="Coils"/>
    </source>
</evidence>
<feature type="signal peptide" evidence="6">
    <location>
        <begin position="1"/>
        <end position="19"/>
    </location>
</feature>
<reference evidence="8 9" key="1">
    <citation type="submission" date="2011-10" db="EMBL/GenBank/DDBJ databases">
        <title>The Genome Sequence of Lachnospiraceae bacterium ACC2.</title>
        <authorList>
            <consortium name="The Broad Institute Genome Sequencing Platform"/>
            <person name="Earl A."/>
            <person name="Ward D."/>
            <person name="Feldgarden M."/>
            <person name="Gevers D."/>
            <person name="Sizova M."/>
            <person name="Hazen A."/>
            <person name="Epstein S."/>
            <person name="Young S.K."/>
            <person name="Zeng Q."/>
            <person name="Gargeya S."/>
            <person name="Fitzgerald M."/>
            <person name="Haas B."/>
            <person name="Abouelleil A."/>
            <person name="Alvarado L."/>
            <person name="Arachchi H.M."/>
            <person name="Berlin A."/>
            <person name="Brown A."/>
            <person name="Chapman S.B."/>
            <person name="Chen Z."/>
            <person name="Dunbar C."/>
            <person name="Freedman E."/>
            <person name="Gearin G."/>
            <person name="Goldberg J."/>
            <person name="Griggs A."/>
            <person name="Gujja S."/>
            <person name="Heiman D."/>
            <person name="Howarth C."/>
            <person name="Larson L."/>
            <person name="Lui A."/>
            <person name="MacDonald P.J.P."/>
            <person name="Montmayeur A."/>
            <person name="Murphy C."/>
            <person name="Neiman D."/>
            <person name="Pearson M."/>
            <person name="Priest M."/>
            <person name="Roberts A."/>
            <person name="Saif S."/>
            <person name="Shea T."/>
            <person name="Shenoy N."/>
            <person name="Sisk P."/>
            <person name="Stolte C."/>
            <person name="Sykes S."/>
            <person name="Wortman J."/>
            <person name="Nusbaum C."/>
            <person name="Birren B."/>
        </authorList>
    </citation>
    <scope>NUCLEOTIDE SEQUENCE [LARGE SCALE GENOMIC DNA]</scope>
    <source>
        <strain evidence="8 9">ACC2</strain>
    </source>
</reference>
<dbReference type="RefSeq" id="WP_009532233.1">
    <property type="nucleotide sequence ID" value="NZ_JH590861.1"/>
</dbReference>
<keyword evidence="3" id="KW-0862">Zinc</keyword>
<evidence type="ECO:0000256" key="2">
    <source>
        <dbReference type="ARBA" id="ARBA00022729"/>
    </source>
</evidence>
<dbReference type="Gene3D" id="3.40.50.1980">
    <property type="entry name" value="Nitrogenase molybdenum iron protein domain"/>
    <property type="match status" value="1"/>
</dbReference>
<comment type="caution">
    <text evidence="8">The sequence shown here is derived from an EMBL/GenBank/DDBJ whole genome shotgun (WGS) entry which is preliminary data.</text>
</comment>
<dbReference type="GO" id="GO:0030001">
    <property type="term" value="P:metal ion transport"/>
    <property type="evidence" value="ECO:0007669"/>
    <property type="project" value="InterPro"/>
</dbReference>
<proteinExistence type="predicted"/>
<feature type="region of interest" description="Disordered" evidence="5">
    <location>
        <begin position="142"/>
        <end position="168"/>
    </location>
</feature>
<dbReference type="Gene3D" id="2.40.128.20">
    <property type="match status" value="1"/>
</dbReference>
<dbReference type="Proteomes" id="UP000018466">
    <property type="component" value="Unassembled WGS sequence"/>
</dbReference>
<evidence type="ECO:0000256" key="3">
    <source>
        <dbReference type="ARBA" id="ARBA00022833"/>
    </source>
</evidence>
<feature type="coiled-coil region" evidence="4">
    <location>
        <begin position="377"/>
        <end position="404"/>
    </location>
</feature>
<dbReference type="PANTHER" id="PTHR42953:SF3">
    <property type="entry name" value="HIGH-AFFINITY ZINC UPTAKE SYSTEM PROTEIN ZNUA"/>
    <property type="match status" value="1"/>
</dbReference>
<keyword evidence="4" id="KW-0175">Coiled coil</keyword>
<keyword evidence="1" id="KW-0813">Transport</keyword>
<keyword evidence="2 6" id="KW-0732">Signal</keyword>
<evidence type="ECO:0000313" key="9">
    <source>
        <dbReference type="Proteomes" id="UP000018466"/>
    </source>
</evidence>
<evidence type="ECO:0000256" key="6">
    <source>
        <dbReference type="SAM" id="SignalP"/>
    </source>
</evidence>
<gene>
    <name evidence="8" type="ORF">HMPREF9623_00399</name>
</gene>
<dbReference type="InterPro" id="IPR012674">
    <property type="entry name" value="Calycin"/>
</dbReference>
<keyword evidence="9" id="KW-1185">Reference proteome</keyword>
<evidence type="ECO:0000256" key="5">
    <source>
        <dbReference type="SAM" id="MobiDB-lite"/>
    </source>
</evidence>
<accession>A0AA36Y6T5</accession>
<evidence type="ECO:0000259" key="7">
    <source>
        <dbReference type="Pfam" id="PF09223"/>
    </source>
</evidence>
<dbReference type="GO" id="GO:0008270">
    <property type="term" value="F:zinc ion binding"/>
    <property type="evidence" value="ECO:0007669"/>
    <property type="project" value="InterPro"/>
</dbReference>
<sequence length="523" mass="58230">MKKFGQFLLVSALSAALLAGCGGSKKAESSTAGSSEAKTESTVAGSQKLKVVTTIFPEYDWAKAVLGDKAENAELTLLLKNGVDLHSFQPSAEDIAKISEADLFIYVGGESDGWVDDALKEAKNKNMKVINLMETLGDKAKEEEMKEGMQESEDEHDHDHGKEVSTFEDSEVKDRTLADWKGDWQSAYPLAKSGALDAAFKEKAEKTGKMTAEEYKAYYTKGYETDIAKINIDGDTISFTDESGKTVKSPYKYVGTYIQNWSTGTKAAMYRFEAEDKNSGAPIYVEFNDHMIEPATAEHFHIRFSNESFDAIKDPENSWPTFYPAALTGEEVADELAGHDHHEETEYDEHVWLSLKNAELYVNKIAEDLSALDTANAESYKKNAEAYNKELSELDTQYADVVKNATNKYLLFGDRFPFRYLVDDYGLDYSAAFVGCSADTEASFETVRFLADKVDEKKLGSILVIENSDQKIANTIQQNTKEKNQKILVLDSMQSVTEKNMADGETYLGVMKKNLEVLKQALQ</sequence>
<dbReference type="PROSITE" id="PS51257">
    <property type="entry name" value="PROKAR_LIPOPROTEIN"/>
    <property type="match status" value="1"/>
</dbReference>
<dbReference type="GeneID" id="86940189"/>
<evidence type="ECO:0000256" key="1">
    <source>
        <dbReference type="ARBA" id="ARBA00022448"/>
    </source>
</evidence>